<reference evidence="3" key="1">
    <citation type="journal article" date="2016" name="Sci. Rep.">
        <title>Lineage diversification, homo- and heterologous reassortment and recombination shape the evolution of chicken orthoreoviruses.</title>
        <authorList>
            <person name="Farkas S.L."/>
            <person name="Marton S."/>
            <person name="Dandar E."/>
            <person name="Kugler R."/>
            <person name="Gal B."/>
            <person name="Jakab F."/>
            <person name="Balint A."/>
            <person name="Kecskemeti S."/>
            <person name="Banyai K."/>
        </authorList>
    </citation>
    <scope>NUCLEOTIDE SEQUENCE</scope>
    <source>
        <strain evidence="3">3457-M-11</strain>
    </source>
</reference>
<dbReference type="InterPro" id="IPR041345">
    <property type="entry name" value="Reo_sigmaC_M"/>
</dbReference>
<organism evidence="3">
    <name type="scientific">Avian orthoreovirus</name>
    <dbReference type="NCBI Taxonomy" id="38170"/>
    <lineage>
        <taxon>Viruses</taxon>
        <taxon>Riboviria</taxon>
        <taxon>Orthornavirae</taxon>
        <taxon>Duplornaviricota</taxon>
        <taxon>Resentoviricetes</taxon>
        <taxon>Reovirales</taxon>
        <taxon>Spinareoviridae</taxon>
        <taxon>Orthoreovirus</taxon>
        <taxon>Orthoreovirus avis</taxon>
    </lineage>
</organism>
<proteinExistence type="predicted"/>
<evidence type="ECO:0000259" key="1">
    <source>
        <dbReference type="Pfam" id="PF04582"/>
    </source>
</evidence>
<accession>A0A1J0M500</accession>
<dbReference type="Gene3D" id="2.10.25.20">
    <property type="entry name" value="reovirus attachment protein sigma1, domain 1"/>
    <property type="match status" value="1"/>
</dbReference>
<feature type="domain" description="Reovirus sigma C capsid protein C-terminal" evidence="1">
    <location>
        <begin position="197"/>
        <end position="326"/>
    </location>
</feature>
<dbReference type="Pfam" id="PF17750">
    <property type="entry name" value="Reo_sigmaC_M"/>
    <property type="match status" value="1"/>
</dbReference>
<name>A0A1J0M500_9REOV</name>
<dbReference type="Gene3D" id="2.60.90.40">
    <property type="match status" value="1"/>
</dbReference>
<dbReference type="Gene3D" id="1.20.1480.30">
    <property type="entry name" value="Designed four-helix bundle protein"/>
    <property type="match status" value="1"/>
</dbReference>
<feature type="domain" description="Reovirus sigma C capsid protein triple beta spiral" evidence="2">
    <location>
        <begin position="155"/>
        <end position="194"/>
    </location>
</feature>
<evidence type="ECO:0000313" key="3">
    <source>
        <dbReference type="EMBL" id="APD15443.1"/>
    </source>
</evidence>
<dbReference type="Pfam" id="PF04582">
    <property type="entry name" value="Reo_sigmaC"/>
    <property type="match status" value="1"/>
</dbReference>
<dbReference type="SUPFAM" id="SSF58104">
    <property type="entry name" value="Methyl-accepting chemotaxis protein (MCP) signaling domain"/>
    <property type="match status" value="1"/>
</dbReference>
<dbReference type="Gene3D" id="1.20.5.170">
    <property type="match status" value="1"/>
</dbReference>
<protein>
    <submittedName>
        <fullName evidence="3">Outer fiber</fullName>
    </submittedName>
</protein>
<evidence type="ECO:0000259" key="2">
    <source>
        <dbReference type="Pfam" id="PF17750"/>
    </source>
</evidence>
<dbReference type="InterPro" id="IPR007662">
    <property type="entry name" value="SigmaC_C"/>
</dbReference>
<dbReference type="EMBL" id="KX398288">
    <property type="protein sequence ID" value="APD15443.1"/>
    <property type="molecule type" value="Genomic_RNA"/>
</dbReference>
<sequence>MEGLTPLQRREVVGLILSLTSSVSISPGDLIPLYERLSAVEETCATVNDSLGRLTSLVSEISARIDDLARTLQDTAAGLDGVQGHVTTLQSSFDDLSSRVATLSSSVSNQESHLTTISASVSTLSTHVSNLQHDVSSTALTVTSLEHRVEALESGAGSDLTFMAPLKVDGKSVSLDLDPYFCSERTNLTSYSANAQLLQFQWLVRSEGGSSDSIDMNVVAHCHGRRTDYLMSTHDSLTVVGNSVTLIFNLDFITTQGVDYARLVPCHGFQQATFPVDISFTKGTATQSYQVYGAFDGPRIFKVTFSPGETSATNVRFLTVRTGIDT</sequence>